<keyword evidence="7 11" id="KW-0594">Phospholipid biosynthesis</keyword>
<evidence type="ECO:0000256" key="10">
    <source>
        <dbReference type="ARBA" id="ARBA00023317"/>
    </source>
</evidence>
<keyword evidence="2 11" id="KW-0444">Lipid biosynthesis</keyword>
<evidence type="ECO:0000256" key="4">
    <source>
        <dbReference type="ARBA" id="ARBA00023098"/>
    </source>
</evidence>
<evidence type="ECO:0000256" key="11">
    <source>
        <dbReference type="HAMAP-Rule" id="MF_00664"/>
    </source>
</evidence>
<evidence type="ECO:0000313" key="14">
    <source>
        <dbReference type="Proteomes" id="UP000053937"/>
    </source>
</evidence>
<organism evidence="13 14">
    <name type="scientific">Chlorobium limicola</name>
    <dbReference type="NCBI Taxonomy" id="1092"/>
    <lineage>
        <taxon>Bacteria</taxon>
        <taxon>Pseudomonadati</taxon>
        <taxon>Chlorobiota</taxon>
        <taxon>Chlorobiia</taxon>
        <taxon>Chlorobiales</taxon>
        <taxon>Chlorobiaceae</taxon>
        <taxon>Chlorobium/Pelodictyon group</taxon>
        <taxon>Chlorobium</taxon>
    </lineage>
</organism>
<keyword evidence="5 11" id="KW-0472">Membrane</keyword>
<keyword evidence="3 11" id="KW-0210">Decarboxylase</keyword>
<dbReference type="GO" id="GO:0004609">
    <property type="term" value="F:phosphatidylserine decarboxylase activity"/>
    <property type="evidence" value="ECO:0007669"/>
    <property type="project" value="UniProtKB-UniRule"/>
</dbReference>
<protein>
    <recommendedName>
        <fullName evidence="11">Phosphatidylserine decarboxylase proenzyme</fullName>
        <ecNumber evidence="11">4.1.1.65</ecNumber>
    </recommendedName>
    <component>
        <recommendedName>
            <fullName evidence="11">Phosphatidylserine decarboxylase alpha chain</fullName>
        </recommendedName>
    </component>
    <component>
        <recommendedName>
            <fullName evidence="11">Phosphatidylserine decarboxylase beta chain</fullName>
        </recommendedName>
    </component>
</protein>
<sequence>MLTPYGYPTILKTACIAILLSGSAHLFARPLLPEALIFSVSLLLFALYFFRDPMRTPPDEKRTILAPADGKVLLVKVLNNHFTGTSSTLVSIFMSPFNVHVNRIPVDGKVTLLSYHQGTFMMAFDHRSLESNEKMEIGIENKELKLHFCQVSGFLARRIVCSLQQGEQVERGNRFGMIRFGSRVDVIVPAHVEVTVEAGQHTKAGETVIARF</sequence>
<evidence type="ECO:0000256" key="3">
    <source>
        <dbReference type="ARBA" id="ARBA00022793"/>
    </source>
</evidence>
<keyword evidence="9 11" id="KW-1208">Phospholipid metabolism</keyword>
<dbReference type="HAMAP" id="MF_00664">
    <property type="entry name" value="PS_decarb_PSD_A"/>
    <property type="match status" value="1"/>
</dbReference>
<dbReference type="EMBL" id="LMBR01000001">
    <property type="protein sequence ID" value="KUL33251.1"/>
    <property type="molecule type" value="Genomic_DNA"/>
</dbReference>
<dbReference type="PANTHER" id="PTHR35809">
    <property type="entry name" value="ARCHAETIDYLSERINE DECARBOXYLASE PROENZYME-RELATED"/>
    <property type="match status" value="1"/>
</dbReference>
<feature type="active site" description="Schiff-base intermediate with substrate; via pyruvic acid" evidence="11">
    <location>
        <position position="182"/>
    </location>
</feature>
<dbReference type="AlphaFoldDB" id="A0A117MSE4"/>
<comment type="subunit">
    <text evidence="11">Heterodimer of a large membrane-associated beta subunit and a small pyruvoyl-containing alpha subunit.</text>
</comment>
<comment type="caution">
    <text evidence="13">The sequence shown here is derived from an EMBL/GenBank/DDBJ whole genome shotgun (WGS) entry which is preliminary data.</text>
</comment>
<comment type="pathway">
    <text evidence="11">Phospholipid metabolism; phosphatidylethanolamine biosynthesis; phosphatidylethanolamine from CDP-diacylglycerol: step 2/2.</text>
</comment>
<keyword evidence="12" id="KW-0812">Transmembrane</keyword>
<evidence type="ECO:0000256" key="12">
    <source>
        <dbReference type="SAM" id="Phobius"/>
    </source>
</evidence>
<evidence type="ECO:0000256" key="5">
    <source>
        <dbReference type="ARBA" id="ARBA00023136"/>
    </source>
</evidence>
<evidence type="ECO:0000313" key="13">
    <source>
        <dbReference type="EMBL" id="KUL33251.1"/>
    </source>
</evidence>
<dbReference type="InterPro" id="IPR003817">
    <property type="entry name" value="PS_Dcarbxylase"/>
</dbReference>
<comment type="similarity">
    <text evidence="11">Belongs to the phosphatidylserine decarboxylase family. PSD-A subfamily.</text>
</comment>
<comment type="PTM">
    <text evidence="11">Is synthesized initially as an inactive proenzyme. Formation of the active enzyme involves a self-maturation process in which the active site pyruvoyl group is generated from an internal serine residue via an autocatalytic post-translational modification. Two non-identical subunits are generated from the proenzyme in this reaction, and the pyruvate is formed at the N-terminus of the alpha chain, which is derived from the carboxyl end of the proenzyme. The post-translation cleavage follows an unusual pathway, termed non-hydrolytic serinolysis, in which the side chain hydroxyl group of the serine supplies its oxygen atom to form the C-terminus of the beta chain, while the remainder of the serine residue undergoes an oxidative deamination to produce ammonia and the pyruvoyl prosthetic group on the alpha chain.</text>
</comment>
<keyword evidence="12" id="KW-1133">Transmembrane helix</keyword>
<evidence type="ECO:0000256" key="9">
    <source>
        <dbReference type="ARBA" id="ARBA00023264"/>
    </source>
</evidence>
<keyword evidence="8 11" id="KW-0456">Lyase</keyword>
<keyword evidence="14" id="KW-1185">Reference proteome</keyword>
<dbReference type="RefSeq" id="WP_059138065.1">
    <property type="nucleotide sequence ID" value="NZ_LMBR01000001.1"/>
</dbReference>
<gene>
    <name evidence="11" type="primary">psd</name>
    <name evidence="13" type="ORF">ASB62_00100</name>
</gene>
<keyword evidence="6 11" id="KW-0865">Zymogen</keyword>
<feature type="modified residue" description="Pyruvic acid (Ser); by autocatalysis" evidence="11">
    <location>
        <position position="182"/>
    </location>
</feature>
<evidence type="ECO:0000256" key="2">
    <source>
        <dbReference type="ARBA" id="ARBA00022516"/>
    </source>
</evidence>
<proteinExistence type="inferred from homology"/>
<keyword evidence="10 11" id="KW-0670">Pyruvate</keyword>
<feature type="chain" id="PRO_5023339296" description="Phosphatidylserine decarboxylase beta chain" evidence="11">
    <location>
        <begin position="1"/>
        <end position="181"/>
    </location>
</feature>
<evidence type="ECO:0000256" key="6">
    <source>
        <dbReference type="ARBA" id="ARBA00023145"/>
    </source>
</evidence>
<dbReference type="Proteomes" id="UP000053937">
    <property type="component" value="Unassembled WGS sequence"/>
</dbReference>
<dbReference type="InterPro" id="IPR033175">
    <property type="entry name" value="PSD-A"/>
</dbReference>
<dbReference type="UniPathway" id="UPA00558">
    <property type="reaction ID" value="UER00616"/>
</dbReference>
<evidence type="ECO:0000256" key="7">
    <source>
        <dbReference type="ARBA" id="ARBA00023209"/>
    </source>
</evidence>
<comment type="cofactor">
    <cofactor evidence="11">
        <name>pyruvate</name>
        <dbReference type="ChEBI" id="CHEBI:15361"/>
    </cofactor>
    <text evidence="11">Binds 1 pyruvoyl group covalently per subunit.</text>
</comment>
<comment type="subcellular location">
    <subcellularLocation>
        <location evidence="11">Cell membrane</location>
        <topology evidence="11">Peripheral membrane protein</topology>
    </subcellularLocation>
</comment>
<dbReference type="EC" id="4.1.1.65" evidence="11"/>
<feature type="transmembrane region" description="Helical" evidence="12">
    <location>
        <begin position="31"/>
        <end position="50"/>
    </location>
</feature>
<evidence type="ECO:0000256" key="8">
    <source>
        <dbReference type="ARBA" id="ARBA00023239"/>
    </source>
</evidence>
<comment type="catalytic activity">
    <reaction evidence="11">
        <text>a 1,2-diacyl-sn-glycero-3-phospho-L-serine + H(+) = a 1,2-diacyl-sn-glycero-3-phosphoethanolamine + CO2</text>
        <dbReference type="Rhea" id="RHEA:20828"/>
        <dbReference type="ChEBI" id="CHEBI:15378"/>
        <dbReference type="ChEBI" id="CHEBI:16526"/>
        <dbReference type="ChEBI" id="CHEBI:57262"/>
        <dbReference type="ChEBI" id="CHEBI:64612"/>
        <dbReference type="EC" id="4.1.1.65"/>
    </reaction>
</comment>
<evidence type="ECO:0000256" key="1">
    <source>
        <dbReference type="ARBA" id="ARBA00022475"/>
    </source>
</evidence>
<dbReference type="GO" id="GO:0005886">
    <property type="term" value="C:plasma membrane"/>
    <property type="evidence" value="ECO:0007669"/>
    <property type="project" value="UniProtKB-SubCell"/>
</dbReference>
<dbReference type="NCBIfam" id="NF003682">
    <property type="entry name" value="PRK05305.2-2"/>
    <property type="match status" value="1"/>
</dbReference>
<dbReference type="GO" id="GO:0006646">
    <property type="term" value="P:phosphatidylethanolamine biosynthetic process"/>
    <property type="evidence" value="ECO:0007669"/>
    <property type="project" value="UniProtKB-UniRule"/>
</dbReference>
<accession>A0A117MSE4</accession>
<keyword evidence="4 11" id="KW-0443">Lipid metabolism</keyword>
<comment type="function">
    <text evidence="11">Catalyzes the formation of phosphatidylethanolamine (PtdEtn) from phosphatidylserine (PtdSer).</text>
</comment>
<dbReference type="NCBIfam" id="NF003678">
    <property type="entry name" value="PRK05305.1-2"/>
    <property type="match status" value="1"/>
</dbReference>
<name>A0A117MSE4_CHLLI</name>
<feature type="site" description="Cleavage (non-hydrolytic); by autocatalysis" evidence="11">
    <location>
        <begin position="181"/>
        <end position="182"/>
    </location>
</feature>
<dbReference type="Pfam" id="PF02666">
    <property type="entry name" value="PS_Dcarbxylase"/>
    <property type="match status" value="1"/>
</dbReference>
<feature type="chain" id="PRO_5023339295" description="Phosphatidylserine decarboxylase alpha chain" evidence="11">
    <location>
        <begin position="182"/>
        <end position="212"/>
    </location>
</feature>
<keyword evidence="1 11" id="KW-1003">Cell membrane</keyword>
<dbReference type="PANTHER" id="PTHR35809:SF1">
    <property type="entry name" value="ARCHAETIDYLSERINE DECARBOXYLASE PROENZYME-RELATED"/>
    <property type="match status" value="1"/>
</dbReference>
<dbReference type="NCBIfam" id="NF003685">
    <property type="entry name" value="PRK05305.2-5"/>
    <property type="match status" value="1"/>
</dbReference>
<reference evidence="13 14" key="1">
    <citation type="submission" date="2015-10" db="EMBL/GenBank/DDBJ databases">
        <title>Draft Genome Sequence of Chlorobium limicola strain Frasassi Growing under Artificial Lighting in the Frasassi Cave System.</title>
        <authorList>
            <person name="Mansor M."/>
            <person name="Macalady J."/>
        </authorList>
    </citation>
    <scope>NUCLEOTIDE SEQUENCE [LARGE SCALE GENOMIC DNA]</scope>
    <source>
        <strain evidence="13 14">Frasassi</strain>
    </source>
</reference>
<dbReference type="OrthoDB" id="9790893at2"/>